<evidence type="ECO:0000256" key="5">
    <source>
        <dbReference type="ARBA" id="ARBA00022548"/>
    </source>
</evidence>
<keyword evidence="11 16" id="KW-0756">Sterol biosynthesis</keyword>
<evidence type="ECO:0000256" key="10">
    <source>
        <dbReference type="ARBA" id="ARBA00023002"/>
    </source>
</evidence>
<keyword evidence="8 16" id="KW-0752">Steroid biosynthesis</keyword>
<evidence type="ECO:0000256" key="13">
    <source>
        <dbReference type="ARBA" id="ARBA00023136"/>
    </source>
</evidence>
<dbReference type="PANTHER" id="PTHR21257">
    <property type="entry name" value="DELTA(14)-STEROL REDUCTASE"/>
    <property type="match status" value="1"/>
</dbReference>
<comment type="caution">
    <text evidence="17">The sequence shown here is derived from an EMBL/GenBank/DDBJ whole genome shotgun (WGS) entry which is preliminary data.</text>
</comment>
<evidence type="ECO:0000256" key="7">
    <source>
        <dbReference type="ARBA" id="ARBA00022778"/>
    </source>
</evidence>
<dbReference type="GO" id="GO:0005789">
    <property type="term" value="C:endoplasmic reticulum membrane"/>
    <property type="evidence" value="ECO:0007669"/>
    <property type="project" value="UniProtKB-SubCell"/>
</dbReference>
<evidence type="ECO:0000256" key="4">
    <source>
        <dbReference type="ARBA" id="ARBA00022516"/>
    </source>
</evidence>
<evidence type="ECO:0000256" key="15">
    <source>
        <dbReference type="ARBA" id="ARBA00023221"/>
    </source>
</evidence>
<keyword evidence="15 16" id="KW-0753">Steroid metabolism</keyword>
<dbReference type="GO" id="GO:0005637">
    <property type="term" value="C:nuclear inner membrane"/>
    <property type="evidence" value="ECO:0007669"/>
    <property type="project" value="TreeGrafter"/>
</dbReference>
<keyword evidence="13 16" id="KW-0472">Membrane</keyword>
<comment type="subcellular location">
    <subcellularLocation>
        <location evidence="16">Endoplasmic reticulum membrane</location>
        <topology evidence="16">Multi-pass membrane protein</topology>
    </subcellularLocation>
    <subcellularLocation>
        <location evidence="1">Membrane</location>
        <topology evidence="1">Multi-pass membrane protein</topology>
    </subcellularLocation>
    <subcellularLocation>
        <location evidence="16">Microsome membrane</location>
        <topology evidence="16">Multi-pass membrane protein</topology>
    </subcellularLocation>
</comment>
<sequence length="404" mass="45879">RERILNIERICNLLRRLVVPEYSIHGLFCLMFLCAGEWVTLGLNIPLLFYHMWRFFHRPADGSEVMYDPVSVMNADILNYCQKESWCKLGFYLLSFFYYLYSMLFIIFNSEISADGDNLYKMVSEGLVLRDGSRLKYPINGFHALCVTTVLVCVCMGVGVPLALLYELMVPLAVCAVGVAFLLSLYLYTRSFWAPAHALALGGNTGHPVYDFFMGRELNPRIGSFDLKYFCELRPGLIGWVVLNAVMLMKEVELRGSPSVSMLLVNAFQLLYVTDALWNEEAVLSTMDIVHDGFGFMLAFGDLVWVPFTYSLQAAFLVSHPHTLTPFGALAIILLNGIGYYVFRRSNSQKNRFRRDPTHSSVRHLETIATATGKRLLVSGWWGFVRHPNYLGDLLMALAWSLPC</sequence>
<comment type="catalytic activity">
    <reaction evidence="16">
        <text>4,4-dimethyl-5alpha-cholesta-8,24-dien-3beta-ol + NADP(+) = 4,4-dimethyl-5alpha-cholesta-8,14,24-trien-3beta-ol + NADPH + H(+)</text>
        <dbReference type="Rhea" id="RHEA:18561"/>
        <dbReference type="ChEBI" id="CHEBI:15378"/>
        <dbReference type="ChEBI" id="CHEBI:17813"/>
        <dbReference type="ChEBI" id="CHEBI:18364"/>
        <dbReference type="ChEBI" id="CHEBI:57783"/>
        <dbReference type="ChEBI" id="CHEBI:58349"/>
        <dbReference type="EC" id="1.3.1.70"/>
    </reaction>
</comment>
<dbReference type="InterPro" id="IPR003377">
    <property type="entry name" value="Cornichon"/>
</dbReference>
<evidence type="ECO:0000313" key="18">
    <source>
        <dbReference type="Proteomes" id="UP000727407"/>
    </source>
</evidence>
<evidence type="ECO:0000256" key="8">
    <source>
        <dbReference type="ARBA" id="ARBA00022955"/>
    </source>
</evidence>
<comment type="caution">
    <text evidence="16">Lacks conserved residue(s) required for the propagation of feature annotation.</text>
</comment>
<keyword evidence="9 16" id="KW-1133">Transmembrane helix</keyword>
<feature type="transmembrane region" description="Helical" evidence="16">
    <location>
        <begin position="294"/>
        <end position="318"/>
    </location>
</feature>
<comment type="pathway">
    <text evidence="2 16">Steroid biosynthesis; cholesterol biosynthesis.</text>
</comment>
<comment type="similarity">
    <text evidence="3 16">Belongs to the ERG4/ERG24 family.</text>
</comment>
<feature type="transmembrane region" description="Helical" evidence="16">
    <location>
        <begin position="142"/>
        <end position="162"/>
    </location>
</feature>
<comment type="function">
    <text evidence="16">Catalyzes the reduction of the C14-unsaturated bond of lanosterol, as part of the metabolic pathway leading to cholesterol biosynthesis.</text>
</comment>
<dbReference type="EC" id="1.3.1.70" evidence="16"/>
<feature type="non-terminal residue" evidence="17">
    <location>
        <position position="404"/>
    </location>
</feature>
<evidence type="ECO:0000256" key="14">
    <source>
        <dbReference type="ARBA" id="ARBA00023166"/>
    </source>
</evidence>
<dbReference type="GO" id="GO:0006695">
    <property type="term" value="P:cholesterol biosynthetic process"/>
    <property type="evidence" value="ECO:0007669"/>
    <property type="project" value="UniProtKB-UniRule"/>
</dbReference>
<dbReference type="EMBL" id="QNUK01001208">
    <property type="protein sequence ID" value="KAF5886009.1"/>
    <property type="molecule type" value="Genomic_DNA"/>
</dbReference>
<dbReference type="InterPro" id="IPR001171">
    <property type="entry name" value="ERG24_DHCR-like"/>
</dbReference>
<feature type="transmembrane region" description="Helical" evidence="16">
    <location>
        <begin position="168"/>
        <end position="188"/>
    </location>
</feature>
<name>A0A8J4WZ23_CLAMG</name>
<feature type="non-terminal residue" evidence="17">
    <location>
        <position position="1"/>
    </location>
</feature>
<dbReference type="UniPathway" id="UPA00063"/>
<dbReference type="Gene3D" id="1.20.120.1630">
    <property type="match status" value="1"/>
</dbReference>
<keyword evidence="18" id="KW-1185">Reference proteome</keyword>
<evidence type="ECO:0000256" key="6">
    <source>
        <dbReference type="ARBA" id="ARBA00022692"/>
    </source>
</evidence>
<dbReference type="PANTHER" id="PTHR21257:SF52">
    <property type="entry name" value="DELTA(14)-STEROL REDUCTASE TM7SF2"/>
    <property type="match status" value="1"/>
</dbReference>
<keyword evidence="6 16" id="KW-0812">Transmembrane</keyword>
<proteinExistence type="inferred from homology"/>
<feature type="transmembrane region" description="Helical" evidence="16">
    <location>
        <begin position="24"/>
        <end position="49"/>
    </location>
</feature>
<keyword evidence="5 16" id="KW-0153">Cholesterol metabolism</keyword>
<dbReference type="GO" id="GO:0050613">
    <property type="term" value="F:Delta14-sterol reductase activity"/>
    <property type="evidence" value="ECO:0007669"/>
    <property type="project" value="UniProtKB-UniRule"/>
</dbReference>
<evidence type="ECO:0000313" key="17">
    <source>
        <dbReference type="EMBL" id="KAF5886009.1"/>
    </source>
</evidence>
<keyword evidence="10 16" id="KW-0560">Oxidoreductase</keyword>
<dbReference type="SMART" id="SM01398">
    <property type="entry name" value="Cornichon"/>
    <property type="match status" value="1"/>
</dbReference>
<keyword evidence="14 16" id="KW-1207">Sterol metabolism</keyword>
<dbReference type="Proteomes" id="UP000727407">
    <property type="component" value="Unassembled WGS sequence"/>
</dbReference>
<evidence type="ECO:0000256" key="9">
    <source>
        <dbReference type="ARBA" id="ARBA00022989"/>
    </source>
</evidence>
<reference evidence="17" key="1">
    <citation type="submission" date="2020-07" db="EMBL/GenBank/DDBJ databases">
        <title>Clarias magur genome sequencing, assembly and annotation.</title>
        <authorList>
            <person name="Kushwaha B."/>
            <person name="Kumar R."/>
            <person name="Das P."/>
            <person name="Joshi C.G."/>
            <person name="Kumar D."/>
            <person name="Nagpure N.S."/>
            <person name="Pandey M."/>
            <person name="Agarwal S."/>
            <person name="Srivastava S."/>
            <person name="Singh M."/>
            <person name="Sahoo L."/>
            <person name="Jayasankar P."/>
            <person name="Meher P.K."/>
            <person name="Koringa P.G."/>
            <person name="Iquebal M.A."/>
            <person name="Das S.P."/>
            <person name="Bit A."/>
            <person name="Patnaik S."/>
            <person name="Patel N."/>
            <person name="Shah T.M."/>
            <person name="Hinsu A."/>
            <person name="Jena J.K."/>
        </authorList>
    </citation>
    <scope>NUCLEOTIDE SEQUENCE</scope>
    <source>
        <strain evidence="17">CIFAMagur01</strain>
        <tissue evidence="17">Testis</tissue>
    </source>
</reference>
<keyword evidence="7 16" id="KW-0152">Cholesterol biosynthesis</keyword>
<keyword evidence="16" id="KW-0256">Endoplasmic reticulum</keyword>
<gene>
    <name evidence="17" type="primary">tm7sf2</name>
    <name evidence="17" type="ORF">DAT39_022614</name>
</gene>
<keyword evidence="12 16" id="KW-0443">Lipid metabolism</keyword>
<feature type="transmembrane region" description="Helical" evidence="16">
    <location>
        <begin position="89"/>
        <end position="108"/>
    </location>
</feature>
<feature type="transmembrane region" description="Helical" evidence="16">
    <location>
        <begin position="324"/>
        <end position="343"/>
    </location>
</feature>
<keyword evidence="4 16" id="KW-0444">Lipid biosynthesis</keyword>
<evidence type="ECO:0000256" key="16">
    <source>
        <dbReference type="RuleBase" id="RU369120"/>
    </source>
</evidence>
<dbReference type="AlphaFoldDB" id="A0A8J4WZ23"/>
<evidence type="ECO:0000256" key="1">
    <source>
        <dbReference type="ARBA" id="ARBA00004141"/>
    </source>
</evidence>
<evidence type="ECO:0000256" key="2">
    <source>
        <dbReference type="ARBA" id="ARBA00004770"/>
    </source>
</evidence>
<dbReference type="InterPro" id="IPR018083">
    <property type="entry name" value="Sterol_reductase_CS"/>
</dbReference>
<evidence type="ECO:0000256" key="3">
    <source>
        <dbReference type="ARBA" id="ARBA00005402"/>
    </source>
</evidence>
<evidence type="ECO:0000256" key="12">
    <source>
        <dbReference type="ARBA" id="ARBA00023098"/>
    </source>
</evidence>
<dbReference type="PROSITE" id="PS01017">
    <property type="entry name" value="STEROL_REDUCT_1"/>
    <property type="match status" value="1"/>
</dbReference>
<protein>
    <recommendedName>
        <fullName evidence="16">Delta(14)-sterol reductase TM7SF2</fullName>
        <shortName evidence="16">Delta-14-SR</shortName>
        <ecNumber evidence="16">1.3.1.70</ecNumber>
    </recommendedName>
    <alternativeName>
        <fullName evidence="16">3-beta-hydroxysterol Delta (14)-reductase</fullName>
    </alternativeName>
    <alternativeName>
        <fullName evidence="16">C-14 sterol reductase</fullName>
    </alternativeName>
    <alternativeName>
        <fullName evidence="16">Sterol C14-reductase</fullName>
    </alternativeName>
    <alternativeName>
        <fullName evidence="16">Transmembrane 7 superfamily member 2</fullName>
    </alternativeName>
</protein>
<dbReference type="Pfam" id="PF01222">
    <property type="entry name" value="ERG4_ERG24"/>
    <property type="match status" value="1"/>
</dbReference>
<organism evidence="17 18">
    <name type="scientific">Clarias magur</name>
    <name type="common">Asian catfish</name>
    <name type="synonym">Macropteronotus magur</name>
    <dbReference type="NCBI Taxonomy" id="1594786"/>
    <lineage>
        <taxon>Eukaryota</taxon>
        <taxon>Metazoa</taxon>
        <taxon>Chordata</taxon>
        <taxon>Craniata</taxon>
        <taxon>Vertebrata</taxon>
        <taxon>Euteleostomi</taxon>
        <taxon>Actinopterygii</taxon>
        <taxon>Neopterygii</taxon>
        <taxon>Teleostei</taxon>
        <taxon>Ostariophysi</taxon>
        <taxon>Siluriformes</taxon>
        <taxon>Clariidae</taxon>
        <taxon>Clarias</taxon>
    </lineage>
</organism>
<dbReference type="GO" id="GO:0016192">
    <property type="term" value="P:vesicle-mediated transport"/>
    <property type="evidence" value="ECO:0007669"/>
    <property type="project" value="InterPro"/>
</dbReference>
<accession>A0A8J4WZ23</accession>
<evidence type="ECO:0000256" key="11">
    <source>
        <dbReference type="ARBA" id="ARBA00023011"/>
    </source>
</evidence>
<dbReference type="OrthoDB" id="5326588at2759"/>